<organism evidence="10">
    <name type="scientific">freshwater metagenome</name>
    <dbReference type="NCBI Taxonomy" id="449393"/>
    <lineage>
        <taxon>unclassified sequences</taxon>
        <taxon>metagenomes</taxon>
        <taxon>ecological metagenomes</taxon>
    </lineage>
</organism>
<keyword evidence="7" id="KW-0630">Potassium</keyword>
<evidence type="ECO:0000256" key="7">
    <source>
        <dbReference type="ARBA" id="ARBA00022958"/>
    </source>
</evidence>
<evidence type="ECO:0000256" key="3">
    <source>
        <dbReference type="ARBA" id="ARBA00022741"/>
    </source>
</evidence>
<dbReference type="InterPro" id="IPR029056">
    <property type="entry name" value="Ribokinase-like"/>
</dbReference>
<keyword evidence="2" id="KW-0479">Metal-binding</keyword>
<evidence type="ECO:0000256" key="1">
    <source>
        <dbReference type="ARBA" id="ARBA00022679"/>
    </source>
</evidence>
<evidence type="ECO:0000256" key="5">
    <source>
        <dbReference type="ARBA" id="ARBA00022840"/>
    </source>
</evidence>
<dbReference type="PANTHER" id="PTHR10584:SF166">
    <property type="entry name" value="RIBOKINASE"/>
    <property type="match status" value="1"/>
</dbReference>
<dbReference type="AlphaFoldDB" id="A0A6J6ZWZ0"/>
<dbReference type="SUPFAM" id="SSF53613">
    <property type="entry name" value="Ribokinase-like"/>
    <property type="match status" value="1"/>
</dbReference>
<dbReference type="PANTHER" id="PTHR10584">
    <property type="entry name" value="SUGAR KINASE"/>
    <property type="match status" value="1"/>
</dbReference>
<protein>
    <submittedName>
        <fullName evidence="10">Unannotated protein</fullName>
    </submittedName>
</protein>
<proteinExistence type="inferred from homology"/>
<evidence type="ECO:0000256" key="4">
    <source>
        <dbReference type="ARBA" id="ARBA00022777"/>
    </source>
</evidence>
<dbReference type="GO" id="GO:0046872">
    <property type="term" value="F:metal ion binding"/>
    <property type="evidence" value="ECO:0007669"/>
    <property type="project" value="UniProtKB-KW"/>
</dbReference>
<keyword evidence="4" id="KW-0418">Kinase</keyword>
<dbReference type="GO" id="GO:0005524">
    <property type="term" value="F:ATP binding"/>
    <property type="evidence" value="ECO:0007669"/>
    <property type="project" value="UniProtKB-KW"/>
</dbReference>
<evidence type="ECO:0000313" key="10">
    <source>
        <dbReference type="EMBL" id="CAB4825046.1"/>
    </source>
</evidence>
<dbReference type="Pfam" id="PF00294">
    <property type="entry name" value="PfkB"/>
    <property type="match status" value="1"/>
</dbReference>
<sequence length="313" mass="32874">MVDSLHRKLPTVVVVGSTMMDMITYIDTVPESGETLIGDSFALGFGGKGANQSVMAARMGANVYMVNTLGDDVFGDSTLKNFQDQGINTTFVARTAGASGVAPIWVEKDGSNRIICVPGSNNAMTPAQATHAIESIKDIDIVIGQLEIPQEVTAAAFRAAQARGIITILNPAPFAPLSAELLAASDWVAPNEHEFAAMHPRNLSPNSDETIRDLAKLLGKRILVTLGELGAVFTTKSGEITRIPSPKVQAIDTTGAGDSFVGSFAFGLASGMPEELAVKLGCACASKSVTRRGTQSSYSSKEEAQEIIKGITN</sequence>
<keyword evidence="6" id="KW-0460">Magnesium</keyword>
<keyword evidence="8" id="KW-0119">Carbohydrate metabolism</keyword>
<dbReference type="EMBL" id="CAFABD010000074">
    <property type="protein sequence ID" value="CAB4825046.1"/>
    <property type="molecule type" value="Genomic_DNA"/>
</dbReference>
<dbReference type="HAMAP" id="MF_01987">
    <property type="entry name" value="Ribokinase"/>
    <property type="match status" value="1"/>
</dbReference>
<keyword evidence="5" id="KW-0067">ATP-binding</keyword>
<dbReference type="Gene3D" id="3.40.1190.20">
    <property type="match status" value="1"/>
</dbReference>
<keyword evidence="1" id="KW-0808">Transferase</keyword>
<dbReference type="InterPro" id="IPR002139">
    <property type="entry name" value="Ribo/fructo_kinase"/>
</dbReference>
<dbReference type="EMBL" id="CAFBPH010000088">
    <property type="protein sequence ID" value="CAB5012495.1"/>
    <property type="molecule type" value="Genomic_DNA"/>
</dbReference>
<evidence type="ECO:0000256" key="8">
    <source>
        <dbReference type="ARBA" id="ARBA00023277"/>
    </source>
</evidence>
<evidence type="ECO:0000256" key="6">
    <source>
        <dbReference type="ARBA" id="ARBA00022842"/>
    </source>
</evidence>
<dbReference type="InterPro" id="IPR011611">
    <property type="entry name" value="PfkB_dom"/>
</dbReference>
<feature type="domain" description="Carbohydrate kinase PfkB" evidence="9">
    <location>
        <begin position="11"/>
        <end position="298"/>
    </location>
</feature>
<accession>A0A6J6ZWZ0</accession>
<name>A0A6J6ZWZ0_9ZZZZ</name>
<dbReference type="GO" id="GO:0006014">
    <property type="term" value="P:D-ribose metabolic process"/>
    <property type="evidence" value="ECO:0007669"/>
    <property type="project" value="InterPro"/>
</dbReference>
<evidence type="ECO:0000313" key="11">
    <source>
        <dbReference type="EMBL" id="CAB5012495.1"/>
    </source>
</evidence>
<dbReference type="PRINTS" id="PR00990">
    <property type="entry name" value="RIBOKINASE"/>
</dbReference>
<dbReference type="GO" id="GO:0004747">
    <property type="term" value="F:ribokinase activity"/>
    <property type="evidence" value="ECO:0007669"/>
    <property type="project" value="InterPro"/>
</dbReference>
<gene>
    <name evidence="10" type="ORF">UFOPK3166_00583</name>
    <name evidence="11" type="ORF">UFOPK4087_00515</name>
</gene>
<reference evidence="10" key="1">
    <citation type="submission" date="2020-05" db="EMBL/GenBank/DDBJ databases">
        <authorList>
            <person name="Chiriac C."/>
            <person name="Salcher M."/>
            <person name="Ghai R."/>
            <person name="Kavagutti S V."/>
        </authorList>
    </citation>
    <scope>NUCLEOTIDE SEQUENCE</scope>
</reference>
<evidence type="ECO:0000256" key="2">
    <source>
        <dbReference type="ARBA" id="ARBA00022723"/>
    </source>
</evidence>
<evidence type="ECO:0000259" key="9">
    <source>
        <dbReference type="Pfam" id="PF00294"/>
    </source>
</evidence>
<keyword evidence="3" id="KW-0547">Nucleotide-binding</keyword>
<dbReference type="CDD" id="cd01174">
    <property type="entry name" value="ribokinase"/>
    <property type="match status" value="1"/>
</dbReference>
<dbReference type="InterPro" id="IPR011877">
    <property type="entry name" value="Ribokinase"/>
</dbReference>